<keyword evidence="2" id="KW-0378">Hydrolase</keyword>
<proteinExistence type="inferred from homology"/>
<dbReference type="SMART" id="SM00642">
    <property type="entry name" value="Aamy"/>
    <property type="match status" value="1"/>
</dbReference>
<accession>G5JP36</accession>
<protein>
    <recommendedName>
        <fullName evidence="4">Alpha,alpha-phosphotrehalase</fullName>
        <ecNumber evidence="4">3.2.1.93</ecNumber>
    </recommendedName>
</protein>
<keyword evidence="3" id="KW-0326">Glycosidase</keyword>
<dbReference type="InterPro" id="IPR056300">
    <property type="entry name" value="SusG-like_C"/>
</dbReference>
<dbReference type="GO" id="GO:0008788">
    <property type="term" value="F:alpha,alpha-phosphotrehalase activity"/>
    <property type="evidence" value="ECO:0007669"/>
    <property type="project" value="UniProtKB-UniRule"/>
</dbReference>
<dbReference type="Gene3D" id="3.90.400.10">
    <property type="entry name" value="Oligo-1,6-glucosidase, Domain 2"/>
    <property type="match status" value="1"/>
</dbReference>
<dbReference type="SUPFAM" id="SSF51011">
    <property type="entry name" value="Glycosyl hydrolase domain"/>
    <property type="match status" value="1"/>
</dbReference>
<dbReference type="InterPro" id="IPR017853">
    <property type="entry name" value="GH"/>
</dbReference>
<dbReference type="InterPro" id="IPR006047">
    <property type="entry name" value="GH13_cat_dom"/>
</dbReference>
<dbReference type="AlphaFoldDB" id="G5JP36"/>
<dbReference type="Gene3D" id="3.20.20.80">
    <property type="entry name" value="Glycosidases"/>
    <property type="match status" value="1"/>
</dbReference>
<dbReference type="NCBIfam" id="NF008183">
    <property type="entry name" value="PRK10933.1"/>
    <property type="match status" value="1"/>
</dbReference>
<evidence type="ECO:0000256" key="3">
    <source>
        <dbReference type="ARBA" id="ARBA00023295"/>
    </source>
</evidence>
<dbReference type="RefSeq" id="WP_004227781.1">
    <property type="nucleotide sequence ID" value="NZ_AEUV02000002.1"/>
</dbReference>
<dbReference type="SUPFAM" id="SSF51445">
    <property type="entry name" value="(Trans)glycosidases"/>
    <property type="match status" value="1"/>
</dbReference>
<dbReference type="Gene3D" id="2.60.40.1180">
    <property type="entry name" value="Golgi alpha-mannosidase II"/>
    <property type="match status" value="1"/>
</dbReference>
<dbReference type="GO" id="GO:0005993">
    <property type="term" value="P:trehalose catabolic process"/>
    <property type="evidence" value="ECO:0007669"/>
    <property type="project" value="InterPro"/>
</dbReference>
<dbReference type="Pfam" id="PF00128">
    <property type="entry name" value="Alpha-amylase"/>
    <property type="match status" value="1"/>
</dbReference>
<dbReference type="CDD" id="cd11333">
    <property type="entry name" value="AmyAc_SI_OligoGlu_DGase"/>
    <property type="match status" value="1"/>
</dbReference>
<evidence type="ECO:0000256" key="2">
    <source>
        <dbReference type="ARBA" id="ARBA00022801"/>
    </source>
</evidence>
<dbReference type="OrthoDB" id="9805159at2"/>
<evidence type="ECO:0000313" key="6">
    <source>
        <dbReference type="EMBL" id="EHI74504.1"/>
    </source>
</evidence>
<dbReference type="GO" id="GO:0005737">
    <property type="term" value="C:cytoplasm"/>
    <property type="evidence" value="ECO:0007669"/>
    <property type="project" value="UniProtKB-UniRule"/>
</dbReference>
<dbReference type="NCBIfam" id="TIGR02403">
    <property type="entry name" value="trehalose_treC"/>
    <property type="match status" value="1"/>
</dbReference>
<evidence type="ECO:0000256" key="4">
    <source>
        <dbReference type="NCBIfam" id="TIGR02403"/>
    </source>
</evidence>
<dbReference type="InterPro" id="IPR013780">
    <property type="entry name" value="Glyco_hydro_b"/>
</dbReference>
<evidence type="ECO:0000256" key="1">
    <source>
        <dbReference type="ARBA" id="ARBA00008061"/>
    </source>
</evidence>
<dbReference type="PANTHER" id="PTHR10357">
    <property type="entry name" value="ALPHA-AMYLASE FAMILY MEMBER"/>
    <property type="match status" value="1"/>
</dbReference>
<dbReference type="InterPro" id="IPR012769">
    <property type="entry name" value="Trehalose_TreC"/>
</dbReference>
<evidence type="ECO:0000313" key="7">
    <source>
        <dbReference type="Proteomes" id="UP000004322"/>
    </source>
</evidence>
<name>G5JP36_STRCG</name>
<dbReference type="Proteomes" id="UP000004322">
    <property type="component" value="Unassembled WGS sequence"/>
</dbReference>
<dbReference type="eggNOG" id="COG0366">
    <property type="taxonomic scope" value="Bacteria"/>
</dbReference>
<comment type="similarity">
    <text evidence="1">Belongs to the glycosyl hydrolase 13 family.</text>
</comment>
<reference evidence="6" key="1">
    <citation type="submission" date="2011-07" db="EMBL/GenBank/DDBJ databases">
        <authorList>
            <person name="Stanhope M.J."/>
            <person name="Durkin A.S."/>
            <person name="Hostetler J."/>
            <person name="Kim M."/>
            <person name="Radune D."/>
            <person name="Singh I."/>
            <person name="Town C.D."/>
        </authorList>
    </citation>
    <scope>NUCLEOTIDE SEQUENCE [LARGE SCALE GENOMIC DNA]</scope>
    <source>
        <strain evidence="6">HS-6</strain>
    </source>
</reference>
<dbReference type="Pfam" id="PF23915">
    <property type="entry name" value="SusG_C"/>
    <property type="match status" value="1"/>
</dbReference>
<feature type="domain" description="Glycosyl hydrolase family 13 catalytic" evidence="5">
    <location>
        <begin position="11"/>
        <end position="407"/>
    </location>
</feature>
<sequence>MTFDKRKVVYQIYPKSFKDTTGKGTGDLRGVIEKLPYLADLGVDMVWLNPFYPSPQRDNGYDVSDYTAINSDFGTMADFEEMIATGKRHNIDFMLDMVFNHCSTDHEWFQKALAGDPYYQDFFIIRDQPTDWRSKFGGSAWSPFGDTGRYYLHLFDETQADLNWRNPNVRAKIFKIVNFWRDKGVKGFRFDVINLIGKDELLADCPVDDGKPAYTDKPIVHDYLRMMNEASFGQDDDFMTVGEMSSTTIENCLLYSAEDRHELSMTFNFHHLKVDYKDGQKWSLIPFDFETLKDLFHTWGEKMSKANGWSALFWNNHDQPRALNRFIDIKNFRNEGATMLAASIHLSRGTPYIYMGEEIGMLDPDFDSMDDYVDVESINAYQIMMEQGKTAEEAFAIIKAKSRDNSRTPMQWDDSANAGFTTGTSWLKVSKSYPDINVKKEKTGKIYPFYKELIRLRKTMPLIAEGSYKAAYKDSQQVYAFERQLDGERLLVVNNFYAQEVTLELEPVYQNGQVLLSNYESDGLGKTITLKPYQTLAILTKG</sequence>
<keyword evidence="7" id="KW-1185">Reference proteome</keyword>
<organism evidence="6 7">
    <name type="scientific">Streptococcus criceti HS-6</name>
    <dbReference type="NCBI Taxonomy" id="873449"/>
    <lineage>
        <taxon>Bacteria</taxon>
        <taxon>Bacillati</taxon>
        <taxon>Bacillota</taxon>
        <taxon>Bacilli</taxon>
        <taxon>Lactobacillales</taxon>
        <taxon>Streptococcaceae</taxon>
        <taxon>Streptococcus</taxon>
    </lineage>
</organism>
<evidence type="ECO:0000259" key="5">
    <source>
        <dbReference type="SMART" id="SM00642"/>
    </source>
</evidence>
<dbReference type="InterPro" id="IPR045857">
    <property type="entry name" value="O16G_dom_2"/>
</dbReference>
<dbReference type="EC" id="3.2.1.93" evidence="4"/>
<dbReference type="PANTHER" id="PTHR10357:SF217">
    <property type="entry name" value="TREHALOSE-6-PHOSPHATE HYDROLASE"/>
    <property type="match status" value="1"/>
</dbReference>
<gene>
    <name evidence="6" type="ORF">STRCR_0268</name>
</gene>
<dbReference type="FunFam" id="2.60.40.1180:FF:000007">
    <property type="entry name" value="Sucrose isomerase"/>
    <property type="match status" value="1"/>
</dbReference>
<dbReference type="EMBL" id="AEUV02000002">
    <property type="protein sequence ID" value="EHI74504.1"/>
    <property type="molecule type" value="Genomic_DNA"/>
</dbReference>
<dbReference type="STRING" id="873449.STRCR_0268"/>
<dbReference type="GO" id="GO:0004556">
    <property type="term" value="F:alpha-amylase activity"/>
    <property type="evidence" value="ECO:0007669"/>
    <property type="project" value="TreeGrafter"/>
</dbReference>
<comment type="caution">
    <text evidence="6">The sequence shown here is derived from an EMBL/GenBank/DDBJ whole genome shotgun (WGS) entry which is preliminary data.</text>
</comment>
<dbReference type="FunFam" id="3.20.20.80:FF:000064">
    <property type="entry name" value="Oligo-1,6-glucosidase"/>
    <property type="match status" value="1"/>
</dbReference>